<dbReference type="PANTHER" id="PTHR47706">
    <property type="entry name" value="NMRA-LIKE FAMILY PROTEIN"/>
    <property type="match status" value="1"/>
</dbReference>
<dbReference type="Proteomes" id="UP001302676">
    <property type="component" value="Unassembled WGS sequence"/>
</dbReference>
<dbReference type="GeneID" id="87820793"/>
<evidence type="ECO:0000256" key="3">
    <source>
        <dbReference type="ARBA" id="ARBA00023002"/>
    </source>
</evidence>
<dbReference type="RefSeq" id="XP_062635827.1">
    <property type="nucleotide sequence ID" value="XM_062784180.1"/>
</dbReference>
<evidence type="ECO:0000313" key="5">
    <source>
        <dbReference type="EMBL" id="KAK4142456.1"/>
    </source>
</evidence>
<reference evidence="5" key="1">
    <citation type="journal article" date="2023" name="Mol. Phylogenet. Evol.">
        <title>Genome-scale phylogeny and comparative genomics of the fungal order Sordariales.</title>
        <authorList>
            <person name="Hensen N."/>
            <person name="Bonometti L."/>
            <person name="Westerberg I."/>
            <person name="Brannstrom I.O."/>
            <person name="Guillou S."/>
            <person name="Cros-Aarteil S."/>
            <person name="Calhoun S."/>
            <person name="Haridas S."/>
            <person name="Kuo A."/>
            <person name="Mondo S."/>
            <person name="Pangilinan J."/>
            <person name="Riley R."/>
            <person name="LaButti K."/>
            <person name="Andreopoulos B."/>
            <person name="Lipzen A."/>
            <person name="Chen C."/>
            <person name="Yan M."/>
            <person name="Daum C."/>
            <person name="Ng V."/>
            <person name="Clum A."/>
            <person name="Steindorff A."/>
            <person name="Ohm R.A."/>
            <person name="Martin F."/>
            <person name="Silar P."/>
            <person name="Natvig D.O."/>
            <person name="Lalanne C."/>
            <person name="Gautier V."/>
            <person name="Ament-Velasquez S.L."/>
            <person name="Kruys A."/>
            <person name="Hutchinson M.I."/>
            <person name="Powell A.J."/>
            <person name="Barry K."/>
            <person name="Miller A.N."/>
            <person name="Grigoriev I.V."/>
            <person name="Debuchy R."/>
            <person name="Gladieux P."/>
            <person name="Hiltunen Thoren M."/>
            <person name="Johannesson H."/>
        </authorList>
    </citation>
    <scope>NUCLEOTIDE SEQUENCE</scope>
    <source>
        <strain evidence="5">CBS 141.50</strain>
    </source>
</reference>
<dbReference type="GO" id="GO:0016491">
    <property type="term" value="F:oxidoreductase activity"/>
    <property type="evidence" value="ECO:0007669"/>
    <property type="project" value="UniProtKB-KW"/>
</dbReference>
<accession>A0AAN6V2R2</accession>
<evidence type="ECO:0000256" key="1">
    <source>
        <dbReference type="ARBA" id="ARBA00005725"/>
    </source>
</evidence>
<dbReference type="InterPro" id="IPR051609">
    <property type="entry name" value="NmrA/Isoflavone_reductase-like"/>
</dbReference>
<proteinExistence type="inferred from homology"/>
<comment type="similarity">
    <text evidence="1">Belongs to the NmrA-type oxidoreductase family. Isoflavone reductase subfamily.</text>
</comment>
<dbReference type="AlphaFoldDB" id="A0AAN6V2R2"/>
<dbReference type="SUPFAM" id="SSF51735">
    <property type="entry name" value="NAD(P)-binding Rossmann-fold domains"/>
    <property type="match status" value="1"/>
</dbReference>
<dbReference type="PANTHER" id="PTHR47706:SF4">
    <property type="entry name" value="NMRA-LIKE DOMAIN-CONTAINING PROTEIN"/>
    <property type="match status" value="1"/>
</dbReference>
<dbReference type="EMBL" id="MU853597">
    <property type="protein sequence ID" value="KAK4142456.1"/>
    <property type="molecule type" value="Genomic_DNA"/>
</dbReference>
<reference evidence="5" key="2">
    <citation type="submission" date="2023-05" db="EMBL/GenBank/DDBJ databases">
        <authorList>
            <consortium name="Lawrence Berkeley National Laboratory"/>
            <person name="Steindorff A."/>
            <person name="Hensen N."/>
            <person name="Bonometti L."/>
            <person name="Westerberg I."/>
            <person name="Brannstrom I.O."/>
            <person name="Guillou S."/>
            <person name="Cros-Aarteil S."/>
            <person name="Calhoun S."/>
            <person name="Haridas S."/>
            <person name="Kuo A."/>
            <person name="Mondo S."/>
            <person name="Pangilinan J."/>
            <person name="Riley R."/>
            <person name="Labutti K."/>
            <person name="Andreopoulos B."/>
            <person name="Lipzen A."/>
            <person name="Chen C."/>
            <person name="Yanf M."/>
            <person name="Daum C."/>
            <person name="Ng V."/>
            <person name="Clum A."/>
            <person name="Ohm R."/>
            <person name="Martin F."/>
            <person name="Silar P."/>
            <person name="Natvig D."/>
            <person name="Lalanne C."/>
            <person name="Gautier V."/>
            <person name="Ament-Velasquez S.L."/>
            <person name="Kruys A."/>
            <person name="Hutchinson M.I."/>
            <person name="Powell A.J."/>
            <person name="Barry K."/>
            <person name="Miller A.N."/>
            <person name="Grigoriev I.V."/>
            <person name="Debuchy R."/>
            <person name="Gladieux P."/>
            <person name="Thoren M.H."/>
            <person name="Johannesson H."/>
        </authorList>
    </citation>
    <scope>NUCLEOTIDE SEQUENCE</scope>
    <source>
        <strain evidence="5">CBS 141.50</strain>
    </source>
</reference>
<dbReference type="Pfam" id="PF05368">
    <property type="entry name" value="NmrA"/>
    <property type="match status" value="1"/>
</dbReference>
<keyword evidence="6" id="KW-1185">Reference proteome</keyword>
<organism evidence="5 6">
    <name type="scientific">Dichotomopilus funicola</name>
    <dbReference type="NCBI Taxonomy" id="1934379"/>
    <lineage>
        <taxon>Eukaryota</taxon>
        <taxon>Fungi</taxon>
        <taxon>Dikarya</taxon>
        <taxon>Ascomycota</taxon>
        <taxon>Pezizomycotina</taxon>
        <taxon>Sordariomycetes</taxon>
        <taxon>Sordariomycetidae</taxon>
        <taxon>Sordariales</taxon>
        <taxon>Chaetomiaceae</taxon>
        <taxon>Dichotomopilus</taxon>
    </lineage>
</organism>
<feature type="domain" description="NmrA-like" evidence="4">
    <location>
        <begin position="3"/>
        <end position="258"/>
    </location>
</feature>
<name>A0AAN6V2R2_9PEZI</name>
<comment type="caution">
    <text evidence="5">The sequence shown here is derived from an EMBL/GenBank/DDBJ whole genome shotgun (WGS) entry which is preliminary data.</text>
</comment>
<keyword evidence="2" id="KW-0521">NADP</keyword>
<keyword evidence="3" id="KW-0560">Oxidoreductase</keyword>
<gene>
    <name evidence="5" type="ORF">C8A04DRAFT_38252</name>
</gene>
<dbReference type="InterPro" id="IPR036291">
    <property type="entry name" value="NAD(P)-bd_dom_sf"/>
</dbReference>
<evidence type="ECO:0000256" key="2">
    <source>
        <dbReference type="ARBA" id="ARBA00022857"/>
    </source>
</evidence>
<dbReference type="InterPro" id="IPR008030">
    <property type="entry name" value="NmrA-like"/>
</dbReference>
<dbReference type="Gene3D" id="3.40.50.720">
    <property type="entry name" value="NAD(P)-binding Rossmann-like Domain"/>
    <property type="match status" value="1"/>
</dbReference>
<evidence type="ECO:0000313" key="6">
    <source>
        <dbReference type="Proteomes" id="UP001302676"/>
    </source>
</evidence>
<evidence type="ECO:0000259" key="4">
    <source>
        <dbReference type="Pfam" id="PF05368"/>
    </source>
</evidence>
<protein>
    <recommendedName>
        <fullName evidence="4">NmrA-like domain-containing protein</fullName>
    </recommendedName>
</protein>
<sequence length="320" mass="35773">MVKIAIAGGAGNVGQEIIDVLAATNKHDILVLSRKDATPNDLPPTVTWVKTDYTNLDRLTQTLRGVDTVLSFITAHMDPGSVAQKSLIDAAVRAGVRRFAPSEWASSSFEHMPWNDGKAVIREYLAELNKEKKILEYTLFQPGLFTNYLTHPYRSTKHIQPIETPFDLARRRALVVQGRYEEARITLTTVADLAQVVVRAVEYEGPWPVVGGIRGDDMTLRKVVEMGERVRGGKFTVEKLNADDLKAGVVKSSWMPQPTHPSFTPEEIAALAQRMTAGIVLGISSNTLSVSDEWNQLLPDYEFTKAEKFLREQWRGKELR</sequence>